<name>A0A1I7WCJ8_HETBA</name>
<organism evidence="1 2">
    <name type="scientific">Heterorhabditis bacteriophora</name>
    <name type="common">Entomopathogenic nematode worm</name>
    <dbReference type="NCBI Taxonomy" id="37862"/>
    <lineage>
        <taxon>Eukaryota</taxon>
        <taxon>Metazoa</taxon>
        <taxon>Ecdysozoa</taxon>
        <taxon>Nematoda</taxon>
        <taxon>Chromadorea</taxon>
        <taxon>Rhabditida</taxon>
        <taxon>Rhabditina</taxon>
        <taxon>Rhabditomorpha</taxon>
        <taxon>Strongyloidea</taxon>
        <taxon>Heterorhabditidae</taxon>
        <taxon>Heterorhabditis</taxon>
    </lineage>
</organism>
<proteinExistence type="predicted"/>
<sequence length="28" mass="3041">MLVLILLFSSAYAIKCISLSIGLFVLVL</sequence>
<reference evidence="2" key="1">
    <citation type="submission" date="2016-11" db="UniProtKB">
        <authorList>
            <consortium name="WormBaseParasite"/>
        </authorList>
    </citation>
    <scope>IDENTIFICATION</scope>
</reference>
<dbReference type="AlphaFoldDB" id="A0A1I7WCJ8"/>
<dbReference type="Proteomes" id="UP000095283">
    <property type="component" value="Unplaced"/>
</dbReference>
<accession>A0A1I7WCJ8</accession>
<dbReference type="WBParaSite" id="Hba_02415">
    <property type="protein sequence ID" value="Hba_02415"/>
    <property type="gene ID" value="Hba_02415"/>
</dbReference>
<protein>
    <submittedName>
        <fullName evidence="2">Uncharacterized protein</fullName>
    </submittedName>
</protein>
<evidence type="ECO:0000313" key="1">
    <source>
        <dbReference type="Proteomes" id="UP000095283"/>
    </source>
</evidence>
<keyword evidence="1" id="KW-1185">Reference proteome</keyword>
<evidence type="ECO:0000313" key="2">
    <source>
        <dbReference type="WBParaSite" id="Hba_02415"/>
    </source>
</evidence>